<feature type="binding site" description="in other chain" evidence="6">
    <location>
        <position position="104"/>
    </location>
    <ligand>
        <name>substrate</name>
        <note>ligand shared between dimeric partners</note>
    </ligand>
</feature>
<dbReference type="GO" id="GO:0004616">
    <property type="term" value="F:phosphogluconate dehydrogenase (decarboxylating) activity"/>
    <property type="evidence" value="ECO:0007669"/>
    <property type="project" value="UniProtKB-EC"/>
</dbReference>
<feature type="active site" description="Proton acceptor" evidence="5">
    <location>
        <position position="186"/>
    </location>
</feature>
<feature type="binding site" evidence="6">
    <location>
        <position position="453"/>
    </location>
    <ligand>
        <name>substrate</name>
        <note>ligand shared between dimeric partners</note>
    </ligand>
</feature>
<feature type="active site" description="Proton donor" evidence="5">
    <location>
        <position position="193"/>
    </location>
</feature>
<feature type="binding site" description="in other chain" evidence="6">
    <location>
        <begin position="189"/>
        <end position="190"/>
    </location>
    <ligand>
        <name>substrate</name>
        <note>ligand shared between dimeric partners</note>
    </ligand>
</feature>
<dbReference type="GO" id="GO:0050661">
    <property type="term" value="F:NADP binding"/>
    <property type="evidence" value="ECO:0007669"/>
    <property type="project" value="InterPro"/>
</dbReference>
<gene>
    <name evidence="10" type="primary">gnd_2</name>
    <name evidence="10" type="ORF">IWT30_01942</name>
</gene>
<dbReference type="Gene3D" id="1.20.5.320">
    <property type="entry name" value="6-Phosphogluconate Dehydrogenase, domain 3"/>
    <property type="match status" value="1"/>
</dbReference>
<evidence type="ECO:0000256" key="1">
    <source>
        <dbReference type="ARBA" id="ARBA00008419"/>
    </source>
</evidence>
<dbReference type="FunFam" id="1.20.5.320:FF:000001">
    <property type="entry name" value="6-phosphogluconate dehydrogenase, decarboxylating"/>
    <property type="match status" value="1"/>
</dbReference>
<evidence type="ECO:0000256" key="4">
    <source>
        <dbReference type="PIRNR" id="PIRNR000109"/>
    </source>
</evidence>
<feature type="binding site" evidence="7">
    <location>
        <begin position="35"/>
        <end position="37"/>
    </location>
    <ligand>
        <name>NADP(+)</name>
        <dbReference type="ChEBI" id="CHEBI:58349"/>
    </ligand>
</feature>
<dbReference type="RefSeq" id="WP_089109747.1">
    <property type="nucleotide sequence ID" value="NZ_BCMF01000009.1"/>
</dbReference>
<comment type="caution">
    <text evidence="10">The sequence shown here is derived from an EMBL/GenBank/DDBJ whole genome shotgun (WGS) entry which is preliminary data.</text>
</comment>
<dbReference type="InterPro" id="IPR006114">
    <property type="entry name" value="6PGDH_C"/>
</dbReference>
<organism evidence="10 11">
    <name type="scientific">Secundilactobacillus mixtipabuli</name>
    <dbReference type="NCBI Taxonomy" id="1435342"/>
    <lineage>
        <taxon>Bacteria</taxon>
        <taxon>Bacillati</taxon>
        <taxon>Bacillota</taxon>
        <taxon>Bacilli</taxon>
        <taxon>Lactobacillales</taxon>
        <taxon>Lactobacillaceae</taxon>
        <taxon>Secundilactobacillus</taxon>
    </lineage>
</organism>
<comment type="similarity">
    <text evidence="1 4 8">Belongs to the 6-phosphogluconate dehydrogenase family.</text>
</comment>
<comment type="subunit">
    <text evidence="4">Homodimer.</text>
</comment>
<dbReference type="OrthoDB" id="9804542at2"/>
<dbReference type="Proteomes" id="UP000198374">
    <property type="component" value="Unassembled WGS sequence"/>
</dbReference>
<dbReference type="GO" id="GO:0006098">
    <property type="term" value="P:pentose-phosphate shunt"/>
    <property type="evidence" value="ECO:0007669"/>
    <property type="project" value="UniProtKB-UniPathway"/>
</dbReference>
<keyword evidence="2 4" id="KW-0560">Oxidoreductase</keyword>
<feature type="binding site" evidence="7">
    <location>
        <position position="104"/>
    </location>
    <ligand>
        <name>NADP(+)</name>
        <dbReference type="ChEBI" id="CHEBI:58349"/>
    </ligand>
</feature>
<dbReference type="InterPro" id="IPR013328">
    <property type="entry name" value="6PGD_dom2"/>
</dbReference>
<comment type="function">
    <text evidence="4">Catalyzes the oxidative decarboxylation of 6-phosphogluconate to ribulose 5-phosphate and CO(2), with concomitant reduction of NADP to NADPH.</text>
</comment>
<feature type="binding site" description="in other chain" evidence="6">
    <location>
        <position position="194"/>
    </location>
    <ligand>
        <name>substrate</name>
        <note>ligand shared between dimeric partners</note>
    </ligand>
</feature>
<evidence type="ECO:0000256" key="6">
    <source>
        <dbReference type="PIRSR" id="PIRSR000109-2"/>
    </source>
</evidence>
<evidence type="ECO:0000256" key="7">
    <source>
        <dbReference type="PIRSR" id="PIRSR000109-3"/>
    </source>
</evidence>
<sequence length="478" mass="53234">MADKLANIGVVGMAVMGKNLALNIESRGFTVGIYNRTAAKTDQVMKDHSDKKLIPSHTIEDFVDSLEKPRRILLMVKAGKPTDAVIDELIPLLDKGDVLIDGGNTNFHDTMARNAKLDKSGINFIGMGVSGGELGALQGPSLMPGGQKEAYDLVAPILEKISAKATQDGKPCVAYIGPNGAGHYVKMVHNGIEYGDEELIDESYNIMRNVLGISVDEMADIFKEWNKGELDSYLIEITADILSRKDDLGDDKTKPIVDMILDRGNNKGTGKWSSEDALNVQVPQSVITEAVYARYISMMKDERVAASKTLPAPKANEQLGDKKEMVEKIRQALYFSKLMSYAQGFEQLRFASEAYGWDLQFGQLAQIWRAGCIIRARFLQNITDAYDKKPDLTNLLLDDYFKDIAAKYQESTREVVALAVKMGVPVPSFSAAITYYDSYRSEVLPANLLQAQRDYFGAHTYERVDRDGMFHYPWYEEQ</sequence>
<evidence type="ECO:0000256" key="2">
    <source>
        <dbReference type="ARBA" id="ARBA00023002"/>
    </source>
</evidence>
<comment type="pathway">
    <text evidence="4 8">Carbohydrate degradation; pentose phosphate pathway; D-ribulose 5-phosphate from D-glucose 6-phosphate (oxidative stage): step 3/3.</text>
</comment>
<feature type="binding site" evidence="7">
    <location>
        <begin position="12"/>
        <end position="17"/>
    </location>
    <ligand>
        <name>NADP(+)</name>
        <dbReference type="ChEBI" id="CHEBI:58349"/>
    </ligand>
</feature>
<accession>A0A1Z5IE08</accession>
<dbReference type="InterPro" id="IPR036291">
    <property type="entry name" value="NAD(P)-bd_dom_sf"/>
</dbReference>
<evidence type="ECO:0000313" key="11">
    <source>
        <dbReference type="Proteomes" id="UP000198374"/>
    </source>
</evidence>
<keyword evidence="11" id="KW-1185">Reference proteome</keyword>
<evidence type="ECO:0000313" key="10">
    <source>
        <dbReference type="EMBL" id="GAW99962.1"/>
    </source>
</evidence>
<dbReference type="Pfam" id="PF00393">
    <property type="entry name" value="6PGD"/>
    <property type="match status" value="1"/>
</dbReference>
<keyword evidence="4 8" id="KW-0570">Pentose shunt</keyword>
<comment type="catalytic activity">
    <reaction evidence="4 8">
        <text>6-phospho-D-gluconate + NADP(+) = D-ribulose 5-phosphate + CO2 + NADPH</text>
        <dbReference type="Rhea" id="RHEA:10116"/>
        <dbReference type="ChEBI" id="CHEBI:16526"/>
        <dbReference type="ChEBI" id="CHEBI:57783"/>
        <dbReference type="ChEBI" id="CHEBI:58121"/>
        <dbReference type="ChEBI" id="CHEBI:58349"/>
        <dbReference type="ChEBI" id="CHEBI:58759"/>
        <dbReference type="EC" id="1.1.1.44"/>
    </reaction>
</comment>
<dbReference type="PRINTS" id="PR00076">
    <property type="entry name" value="6PGDHDRGNASE"/>
</dbReference>
<evidence type="ECO:0000259" key="9">
    <source>
        <dbReference type="SMART" id="SM01350"/>
    </source>
</evidence>
<protein>
    <recommendedName>
        <fullName evidence="4 8">6-phosphogluconate dehydrogenase, decarboxylating</fullName>
        <ecNumber evidence="4 8">1.1.1.44</ecNumber>
    </recommendedName>
</protein>
<dbReference type="Pfam" id="PF03446">
    <property type="entry name" value="NAD_binding_2"/>
    <property type="match status" value="1"/>
</dbReference>
<dbReference type="EMBL" id="BCMF01000009">
    <property type="protein sequence ID" value="GAW99962.1"/>
    <property type="molecule type" value="Genomic_DNA"/>
</dbReference>
<dbReference type="FunFam" id="3.40.50.720:FF:000007">
    <property type="entry name" value="6-phosphogluconate dehydrogenase, decarboxylating"/>
    <property type="match status" value="1"/>
</dbReference>
<dbReference type="EC" id="1.1.1.44" evidence="4 8"/>
<dbReference type="SMART" id="SM01350">
    <property type="entry name" value="6PGD"/>
    <property type="match status" value="1"/>
</dbReference>
<feature type="binding site" description="in other chain" evidence="6">
    <location>
        <position position="267"/>
    </location>
    <ligand>
        <name>substrate</name>
        <note>ligand shared between dimeric partners</note>
    </ligand>
</feature>
<dbReference type="Gene3D" id="1.10.1040.10">
    <property type="entry name" value="N-(1-d-carboxylethyl)-l-norvaline Dehydrogenase, domain 2"/>
    <property type="match status" value="1"/>
</dbReference>
<dbReference type="GO" id="GO:0019521">
    <property type="term" value="P:D-gluconate metabolic process"/>
    <property type="evidence" value="ECO:0007669"/>
    <property type="project" value="UniProtKB-KW"/>
</dbReference>
<feature type="binding site" evidence="7">
    <location>
        <begin position="76"/>
        <end position="78"/>
    </location>
    <ligand>
        <name>NADP(+)</name>
        <dbReference type="ChEBI" id="CHEBI:58349"/>
    </ligand>
</feature>
<dbReference type="PIRSF" id="PIRSF000109">
    <property type="entry name" value="6PGD"/>
    <property type="match status" value="1"/>
</dbReference>
<feature type="binding site" evidence="6">
    <location>
        <position position="459"/>
    </location>
    <ligand>
        <name>substrate</name>
        <note>ligand shared between dimeric partners</note>
    </ligand>
</feature>
<evidence type="ECO:0000256" key="3">
    <source>
        <dbReference type="ARBA" id="ARBA00023064"/>
    </source>
</evidence>
<keyword evidence="3 8" id="KW-0311">Gluconate utilization</keyword>
<keyword evidence="4 8" id="KW-0521">NADP</keyword>
<dbReference type="UniPathway" id="UPA00115">
    <property type="reaction ID" value="UER00410"/>
</dbReference>
<reference evidence="10 11" key="1">
    <citation type="submission" date="2015-11" db="EMBL/GenBank/DDBJ databases">
        <title>Draft genome sequences of new species of the genus Lactobacillus isolated from orchardgrass silage.</title>
        <authorList>
            <person name="Tohno M."/>
            <person name="Tanizawa Y."/>
            <person name="Arita M."/>
        </authorList>
    </citation>
    <scope>NUCLEOTIDE SEQUENCE [LARGE SCALE GENOMIC DNA]</scope>
    <source>
        <strain evidence="10 11">IWT30</strain>
    </source>
</reference>
<name>A0A1Z5IE08_9LACO</name>
<dbReference type="AlphaFoldDB" id="A0A1Z5IE08"/>
<dbReference type="NCBIfam" id="TIGR00873">
    <property type="entry name" value="gnd"/>
    <property type="match status" value="1"/>
</dbReference>
<evidence type="ECO:0000256" key="8">
    <source>
        <dbReference type="RuleBase" id="RU000485"/>
    </source>
</evidence>
<dbReference type="SUPFAM" id="SSF51735">
    <property type="entry name" value="NAD(P)-binding Rossmann-fold domains"/>
    <property type="match status" value="1"/>
</dbReference>
<dbReference type="InterPro" id="IPR008927">
    <property type="entry name" value="6-PGluconate_DH-like_C_sf"/>
</dbReference>
<dbReference type="Gene3D" id="3.40.50.720">
    <property type="entry name" value="NAD(P)-binding Rossmann-like Domain"/>
    <property type="match status" value="1"/>
</dbReference>
<feature type="binding site" description="in other chain" evidence="6">
    <location>
        <begin position="130"/>
        <end position="132"/>
    </location>
    <ligand>
        <name>substrate</name>
        <note>ligand shared between dimeric partners</note>
    </ligand>
</feature>
<proteinExistence type="inferred from homology"/>
<evidence type="ECO:0000256" key="5">
    <source>
        <dbReference type="PIRSR" id="PIRSR000109-1"/>
    </source>
</evidence>
<dbReference type="NCBIfam" id="NF006765">
    <property type="entry name" value="PRK09287.1"/>
    <property type="match status" value="1"/>
</dbReference>
<feature type="domain" description="6-phosphogluconate dehydrogenase C-terminal" evidence="9">
    <location>
        <begin position="182"/>
        <end position="475"/>
    </location>
</feature>
<dbReference type="InterPro" id="IPR006113">
    <property type="entry name" value="6PGDH_Gnd/GntZ"/>
</dbReference>
<dbReference type="InterPro" id="IPR006115">
    <property type="entry name" value="6PGDH_NADP-bd"/>
</dbReference>
<dbReference type="PANTHER" id="PTHR11811">
    <property type="entry name" value="6-PHOSPHOGLUCONATE DEHYDROGENASE"/>
    <property type="match status" value="1"/>
</dbReference>
<dbReference type="SUPFAM" id="SSF48179">
    <property type="entry name" value="6-phosphogluconate dehydrogenase C-terminal domain-like"/>
    <property type="match status" value="1"/>
</dbReference>
<dbReference type="InterPro" id="IPR006183">
    <property type="entry name" value="Pgluconate_DH"/>
</dbReference>
<feature type="binding site" description="in other chain" evidence="6">
    <location>
        <position position="294"/>
    </location>
    <ligand>
        <name>substrate</name>
        <note>ligand shared between dimeric partners</note>
    </ligand>
</feature>
<dbReference type="FunFam" id="1.10.1040.10:FF:000002">
    <property type="entry name" value="6-phosphogluconate dehydrogenase, decarboxylating"/>
    <property type="match status" value="1"/>
</dbReference>